<dbReference type="EMBL" id="VJOY01000007">
    <property type="protein sequence ID" value="TRX74748.1"/>
    <property type="molecule type" value="Genomic_DNA"/>
</dbReference>
<dbReference type="GO" id="GO:0009253">
    <property type="term" value="P:peptidoglycan catabolic process"/>
    <property type="evidence" value="ECO:0007669"/>
    <property type="project" value="InterPro"/>
</dbReference>
<dbReference type="AlphaFoldDB" id="A0A553GZ04"/>
<dbReference type="PANTHER" id="PTHR30417:SF1">
    <property type="entry name" value="N-ACETYLMURAMOYL-L-ALANINE AMIDASE AMID"/>
    <property type="match status" value="1"/>
</dbReference>
<dbReference type="OrthoDB" id="8844265at2"/>
<evidence type="ECO:0000256" key="2">
    <source>
        <dbReference type="ARBA" id="ARBA00011901"/>
    </source>
</evidence>
<dbReference type="InterPro" id="IPR002502">
    <property type="entry name" value="Amidase_domain"/>
</dbReference>
<dbReference type="GO" id="GO:0009254">
    <property type="term" value="P:peptidoglycan turnover"/>
    <property type="evidence" value="ECO:0007669"/>
    <property type="project" value="TreeGrafter"/>
</dbReference>
<reference evidence="6 7" key="1">
    <citation type="submission" date="2019-07" db="EMBL/GenBank/DDBJ databases">
        <title>Pseudomonas mangiferae sp. nov., isolated from bark of mango tree in Thailand.</title>
        <authorList>
            <person name="Srisuk N."/>
            <person name="Anurat P."/>
        </authorList>
    </citation>
    <scope>NUCLEOTIDE SEQUENCE [LARGE SCALE GENOMIC DNA]</scope>
    <source>
        <strain evidence="6 7">DMKU_BBB3-04</strain>
    </source>
</reference>
<dbReference type="InterPro" id="IPR051206">
    <property type="entry name" value="NAMLAA_amidase_2"/>
</dbReference>
<name>A0A553GZ04_9PSED</name>
<organism evidence="6 7">
    <name type="scientific">Pseudomonas mangiferae</name>
    <dbReference type="NCBI Taxonomy" id="2593654"/>
    <lineage>
        <taxon>Bacteria</taxon>
        <taxon>Pseudomonadati</taxon>
        <taxon>Pseudomonadota</taxon>
        <taxon>Gammaproteobacteria</taxon>
        <taxon>Pseudomonadales</taxon>
        <taxon>Pseudomonadaceae</taxon>
        <taxon>Pseudomonas</taxon>
    </lineage>
</organism>
<gene>
    <name evidence="6" type="ORF">FM069_12160</name>
</gene>
<keyword evidence="4" id="KW-0961">Cell wall biogenesis/degradation</keyword>
<protein>
    <recommendedName>
        <fullName evidence="2">N-acetylmuramoyl-L-alanine amidase</fullName>
        <ecNumber evidence="2">3.5.1.28</ecNumber>
    </recommendedName>
</protein>
<dbReference type="GO" id="GO:0071555">
    <property type="term" value="P:cell wall organization"/>
    <property type="evidence" value="ECO:0007669"/>
    <property type="project" value="UniProtKB-KW"/>
</dbReference>
<dbReference type="EC" id="3.5.1.28" evidence="2"/>
<evidence type="ECO:0000256" key="4">
    <source>
        <dbReference type="ARBA" id="ARBA00023316"/>
    </source>
</evidence>
<evidence type="ECO:0000313" key="6">
    <source>
        <dbReference type="EMBL" id="TRX74748.1"/>
    </source>
</evidence>
<dbReference type="PANTHER" id="PTHR30417">
    <property type="entry name" value="N-ACETYLMURAMOYL-L-ALANINE AMIDASE AMID"/>
    <property type="match status" value="1"/>
</dbReference>
<dbReference type="Pfam" id="PF01510">
    <property type="entry name" value="Amidase_2"/>
    <property type="match status" value="1"/>
</dbReference>
<proteinExistence type="predicted"/>
<evidence type="ECO:0000259" key="5">
    <source>
        <dbReference type="Pfam" id="PF01510"/>
    </source>
</evidence>
<comment type="catalytic activity">
    <reaction evidence="1">
        <text>Hydrolyzes the link between N-acetylmuramoyl residues and L-amino acid residues in certain cell-wall glycopeptides.</text>
        <dbReference type="EC" id="3.5.1.28"/>
    </reaction>
</comment>
<keyword evidence="7" id="KW-1185">Reference proteome</keyword>
<accession>A0A553GZ04</accession>
<evidence type="ECO:0000313" key="7">
    <source>
        <dbReference type="Proteomes" id="UP000315235"/>
    </source>
</evidence>
<dbReference type="InterPro" id="IPR036505">
    <property type="entry name" value="Amidase/PGRP_sf"/>
</dbReference>
<feature type="domain" description="N-acetylmuramoyl-L-alanine amidase" evidence="5">
    <location>
        <begin position="32"/>
        <end position="187"/>
    </location>
</feature>
<evidence type="ECO:0000256" key="1">
    <source>
        <dbReference type="ARBA" id="ARBA00001561"/>
    </source>
</evidence>
<dbReference type="GO" id="GO:0008745">
    <property type="term" value="F:N-acetylmuramoyl-L-alanine amidase activity"/>
    <property type="evidence" value="ECO:0007669"/>
    <property type="project" value="UniProtKB-EC"/>
</dbReference>
<evidence type="ECO:0000256" key="3">
    <source>
        <dbReference type="ARBA" id="ARBA00022801"/>
    </source>
</evidence>
<dbReference type="SUPFAM" id="SSF55846">
    <property type="entry name" value="N-acetylmuramoyl-L-alanine amidase-like"/>
    <property type="match status" value="1"/>
</dbReference>
<dbReference type="Proteomes" id="UP000315235">
    <property type="component" value="Unassembled WGS sequence"/>
</dbReference>
<comment type="caution">
    <text evidence="6">The sequence shown here is derived from an EMBL/GenBank/DDBJ whole genome shotgun (WGS) entry which is preliminary data.</text>
</comment>
<dbReference type="RefSeq" id="WP_143488610.1">
    <property type="nucleotide sequence ID" value="NZ_VJOY01000007.1"/>
</dbReference>
<sequence length="201" mass="22346">MAIVDSDGMLIDVLITPRRYTALEHGDLKVLNAIIVHQTDSYDSDSVFSSYSGNSGIGAHFLIERDGKIYQTASLKKRCFHVGKRIKSKCVDLEMNTCDATRAKMLAAGLGYSIAAIDKLERQKTYPDRYPTNSDSVGIELVGKFEKTTNAYQAVSAQQNTSLQYLIDIVYELYSITSNDVYKHPQVSYKNPGEAGTALWK</sequence>
<dbReference type="CDD" id="cd06583">
    <property type="entry name" value="PGRP"/>
    <property type="match status" value="1"/>
</dbReference>
<dbReference type="Gene3D" id="3.40.80.10">
    <property type="entry name" value="Peptidoglycan recognition protein-like"/>
    <property type="match status" value="1"/>
</dbReference>
<keyword evidence="3" id="KW-0378">Hydrolase</keyword>